<keyword evidence="3" id="KW-1185">Reference proteome</keyword>
<sequence>MKSPFLVSGCALLLMLTGCFKGESQAEVSPVFTNEFGEMFGIDQKVGIIGGPVLAGESQKWMWHFWGEEAPNQDFSAVATNLDSNEEINPIIQNTILTQRDSLEIISHSPSEVQFPSAGIWKIKTYIEDEFFEEFVVQVYSESTD</sequence>
<dbReference type="InterPro" id="IPR032366">
    <property type="entry name" value="DUF4871"/>
</dbReference>
<dbReference type="Proteomes" id="UP001418796">
    <property type="component" value="Unassembled WGS sequence"/>
</dbReference>
<evidence type="ECO:0000256" key="1">
    <source>
        <dbReference type="SAM" id="SignalP"/>
    </source>
</evidence>
<gene>
    <name evidence="2" type="ORF">MKY91_11960</name>
</gene>
<organism evidence="2 3">
    <name type="scientific">Alkalicoccobacillus gibsonii</name>
    <dbReference type="NCBI Taxonomy" id="79881"/>
    <lineage>
        <taxon>Bacteria</taxon>
        <taxon>Bacillati</taxon>
        <taxon>Bacillota</taxon>
        <taxon>Bacilli</taxon>
        <taxon>Bacillales</taxon>
        <taxon>Bacillaceae</taxon>
        <taxon>Alkalicoccobacillus</taxon>
    </lineage>
</organism>
<dbReference type="PROSITE" id="PS51257">
    <property type="entry name" value="PROKAR_LIPOPROTEIN"/>
    <property type="match status" value="1"/>
</dbReference>
<evidence type="ECO:0000313" key="2">
    <source>
        <dbReference type="EMBL" id="MEN0643866.1"/>
    </source>
</evidence>
<keyword evidence="1" id="KW-0732">Signal</keyword>
<dbReference type="Pfam" id="PF16167">
    <property type="entry name" value="DUF4871"/>
    <property type="match status" value="1"/>
</dbReference>
<feature type="signal peptide" evidence="1">
    <location>
        <begin position="1"/>
        <end position="26"/>
    </location>
</feature>
<dbReference type="Gene3D" id="2.60.40.3830">
    <property type="match status" value="1"/>
</dbReference>
<dbReference type="RefSeq" id="WP_343130696.1">
    <property type="nucleotide sequence ID" value="NZ_JBCITK010000001.1"/>
</dbReference>
<comment type="caution">
    <text evidence="2">The sequence shown here is derived from an EMBL/GenBank/DDBJ whole genome shotgun (WGS) entry which is preliminary data.</text>
</comment>
<evidence type="ECO:0000313" key="3">
    <source>
        <dbReference type="Proteomes" id="UP001418796"/>
    </source>
</evidence>
<reference evidence="2 3" key="1">
    <citation type="submission" date="2024-03" db="EMBL/GenBank/DDBJ databases">
        <title>Bacilli Hybrid Assemblies.</title>
        <authorList>
            <person name="Kovac J."/>
        </authorList>
    </citation>
    <scope>NUCLEOTIDE SEQUENCE [LARGE SCALE GENOMIC DNA]</scope>
    <source>
        <strain evidence="2 3">FSL R7-0666</strain>
    </source>
</reference>
<dbReference type="EMBL" id="JBCITK010000001">
    <property type="protein sequence ID" value="MEN0643866.1"/>
    <property type="molecule type" value="Genomic_DNA"/>
</dbReference>
<protein>
    <submittedName>
        <fullName evidence="2">DUF4871 domain-containing protein</fullName>
    </submittedName>
</protein>
<name>A0ABU9VIY2_9BACI</name>
<proteinExistence type="predicted"/>
<feature type="chain" id="PRO_5045649387" evidence="1">
    <location>
        <begin position="27"/>
        <end position="145"/>
    </location>
</feature>
<accession>A0ABU9VIY2</accession>